<organism evidence="2 3">
    <name type="scientific">Mycobacterium shigaense</name>
    <dbReference type="NCBI Taxonomy" id="722731"/>
    <lineage>
        <taxon>Bacteria</taxon>
        <taxon>Bacillati</taxon>
        <taxon>Actinomycetota</taxon>
        <taxon>Actinomycetes</taxon>
        <taxon>Mycobacteriales</taxon>
        <taxon>Mycobacteriaceae</taxon>
        <taxon>Mycobacterium</taxon>
        <taxon>Mycobacterium simiae complex</taxon>
    </lineage>
</organism>
<evidence type="ECO:0000256" key="1">
    <source>
        <dbReference type="SAM" id="Phobius"/>
    </source>
</evidence>
<feature type="transmembrane region" description="Helical" evidence="1">
    <location>
        <begin position="36"/>
        <end position="55"/>
    </location>
</feature>
<protein>
    <submittedName>
        <fullName evidence="2">Uncharacterized protein</fullName>
    </submittedName>
</protein>
<accession>A0A1Z4EDV8</accession>
<dbReference type="Proteomes" id="UP000217736">
    <property type="component" value="Chromosome"/>
</dbReference>
<dbReference type="EMBL" id="AP018164">
    <property type="protein sequence ID" value="BAX91122.1"/>
    <property type="molecule type" value="Genomic_DNA"/>
</dbReference>
<dbReference type="KEGG" id="mshg:MSG_00963"/>
<sequence length="143" mass="14841">MKSIDIALRAGLVATLATSGVDHAYLYLDGYRNIPVVGFGFLAQASVFCAIAVLIGLGGPDWLVWLAGALSLGTLGAFALSRTVGLFGFVEQGWEPAPHPALSVAAQVGTGVLSLLWVADRRKATGEQRPTAPDHLVGAKDNA</sequence>
<dbReference type="OrthoDB" id="3218431at2"/>
<gene>
    <name evidence="2" type="ORF">MSG_00963</name>
</gene>
<feature type="transmembrane region" description="Helical" evidence="1">
    <location>
        <begin position="62"/>
        <end position="81"/>
    </location>
</feature>
<name>A0A1Z4EDV8_9MYCO</name>
<keyword evidence="1" id="KW-0472">Membrane</keyword>
<evidence type="ECO:0000313" key="3">
    <source>
        <dbReference type="Proteomes" id="UP000217736"/>
    </source>
</evidence>
<keyword evidence="3" id="KW-1185">Reference proteome</keyword>
<dbReference type="RefSeq" id="WP_096437515.1">
    <property type="nucleotide sequence ID" value="NZ_AP018164.1"/>
</dbReference>
<keyword evidence="1" id="KW-1133">Transmembrane helix</keyword>
<evidence type="ECO:0000313" key="2">
    <source>
        <dbReference type="EMBL" id="BAX91122.1"/>
    </source>
</evidence>
<feature type="transmembrane region" description="Helical" evidence="1">
    <location>
        <begin position="101"/>
        <end position="119"/>
    </location>
</feature>
<reference evidence="3" key="1">
    <citation type="submission" date="2017-06" db="EMBL/GenBank/DDBJ databases">
        <title>Complete Genome Sequence of Mycobacterium shigaense.</title>
        <authorList>
            <person name="Fukano H."/>
            <person name="Yoshida M."/>
            <person name="Kazumi Y."/>
            <person name="Ogura Y."/>
            <person name="Mitarai S."/>
            <person name="Hayashi T."/>
            <person name="Hoshino Y."/>
        </authorList>
    </citation>
    <scope>NUCLEOTIDE SEQUENCE [LARGE SCALE GENOMIC DNA]</scope>
    <source>
        <strain evidence="3">UN-152</strain>
    </source>
</reference>
<dbReference type="AlphaFoldDB" id="A0A1Z4EDV8"/>
<keyword evidence="1" id="KW-0812">Transmembrane</keyword>
<proteinExistence type="predicted"/>